<dbReference type="CDD" id="cd03443">
    <property type="entry name" value="PaaI_thioesterase"/>
    <property type="match status" value="1"/>
</dbReference>
<dbReference type="RefSeq" id="WP_310798390.1">
    <property type="nucleotide sequence ID" value="NZ_CP123872.1"/>
</dbReference>
<sequence>MTTVQDLRDQGYHTWDMDIIEPFEENNGPFLMKKQEDGSWVTALVVEEKHLNGHKTIHGGALMTLADVAIFAFARDLIVGEFNAVTVSMTADFLKGAQVGDLIEGKGQVTRETGSMIFSSGGLFVGDECLLNFSGIIKKLEKKKG</sequence>
<accession>A0AA52HAB1</accession>
<dbReference type="SUPFAM" id="SSF54637">
    <property type="entry name" value="Thioesterase/thiol ester dehydrase-isomerase"/>
    <property type="match status" value="1"/>
</dbReference>
<gene>
    <name evidence="4" type="ORF">QGN29_13460</name>
</gene>
<evidence type="ECO:0000256" key="2">
    <source>
        <dbReference type="ARBA" id="ARBA00022801"/>
    </source>
</evidence>
<dbReference type="EC" id="3.1.2.-" evidence="4"/>
<comment type="similarity">
    <text evidence="1">Belongs to the thioesterase PaaI family.</text>
</comment>
<keyword evidence="5" id="KW-1185">Reference proteome</keyword>
<evidence type="ECO:0000259" key="3">
    <source>
        <dbReference type="Pfam" id="PF03061"/>
    </source>
</evidence>
<organism evidence="4 5">
    <name type="scientific">Temperatibacter marinus</name>
    <dbReference type="NCBI Taxonomy" id="1456591"/>
    <lineage>
        <taxon>Bacteria</taxon>
        <taxon>Pseudomonadati</taxon>
        <taxon>Pseudomonadota</taxon>
        <taxon>Alphaproteobacteria</taxon>
        <taxon>Kordiimonadales</taxon>
        <taxon>Temperatibacteraceae</taxon>
        <taxon>Temperatibacter</taxon>
    </lineage>
</organism>
<dbReference type="PANTHER" id="PTHR21660:SF1">
    <property type="entry name" value="ACYL-COENZYME A THIOESTERASE 13"/>
    <property type="match status" value="1"/>
</dbReference>
<dbReference type="KEGG" id="tmk:QGN29_13460"/>
<evidence type="ECO:0000313" key="5">
    <source>
        <dbReference type="Proteomes" id="UP001268683"/>
    </source>
</evidence>
<evidence type="ECO:0000256" key="1">
    <source>
        <dbReference type="ARBA" id="ARBA00008324"/>
    </source>
</evidence>
<feature type="domain" description="Thioesterase" evidence="3">
    <location>
        <begin position="54"/>
        <end position="123"/>
    </location>
</feature>
<dbReference type="InterPro" id="IPR003736">
    <property type="entry name" value="PAAI_dom"/>
</dbReference>
<dbReference type="Proteomes" id="UP001268683">
    <property type="component" value="Chromosome"/>
</dbReference>
<protein>
    <submittedName>
        <fullName evidence="4">PaaI family thioesterase</fullName>
        <ecNumber evidence="4">3.1.2.-</ecNumber>
    </submittedName>
</protein>
<proteinExistence type="inferred from homology"/>
<dbReference type="EMBL" id="CP123872">
    <property type="protein sequence ID" value="WND02555.1"/>
    <property type="molecule type" value="Genomic_DNA"/>
</dbReference>
<name>A0AA52HAB1_9PROT</name>
<dbReference type="AlphaFoldDB" id="A0AA52HAB1"/>
<dbReference type="NCBIfam" id="TIGR00369">
    <property type="entry name" value="unchar_dom_1"/>
    <property type="match status" value="1"/>
</dbReference>
<dbReference type="Pfam" id="PF03061">
    <property type="entry name" value="4HBT"/>
    <property type="match status" value="1"/>
</dbReference>
<dbReference type="InterPro" id="IPR006683">
    <property type="entry name" value="Thioestr_dom"/>
</dbReference>
<dbReference type="GO" id="GO:0047617">
    <property type="term" value="F:fatty acyl-CoA hydrolase activity"/>
    <property type="evidence" value="ECO:0007669"/>
    <property type="project" value="InterPro"/>
</dbReference>
<dbReference type="PANTHER" id="PTHR21660">
    <property type="entry name" value="THIOESTERASE SUPERFAMILY MEMBER-RELATED"/>
    <property type="match status" value="1"/>
</dbReference>
<dbReference type="Gene3D" id="3.10.129.10">
    <property type="entry name" value="Hotdog Thioesterase"/>
    <property type="match status" value="1"/>
</dbReference>
<keyword evidence="2 4" id="KW-0378">Hydrolase</keyword>
<dbReference type="InterPro" id="IPR039298">
    <property type="entry name" value="ACOT13"/>
</dbReference>
<reference evidence="4" key="1">
    <citation type="submission" date="2023-04" db="EMBL/GenBank/DDBJ databases">
        <title>Complete genome sequence of Temperatibacter marinus.</title>
        <authorList>
            <person name="Rong J.-C."/>
            <person name="Yi M.-L."/>
            <person name="Zhao Q."/>
        </authorList>
    </citation>
    <scope>NUCLEOTIDE SEQUENCE</scope>
    <source>
        <strain evidence="4">NBRC 110045</strain>
    </source>
</reference>
<evidence type="ECO:0000313" key="4">
    <source>
        <dbReference type="EMBL" id="WND02555.1"/>
    </source>
</evidence>
<dbReference type="InterPro" id="IPR029069">
    <property type="entry name" value="HotDog_dom_sf"/>
</dbReference>